<organism evidence="8 9">
    <name type="scientific">Dreissena polymorpha</name>
    <name type="common">Zebra mussel</name>
    <name type="synonym">Mytilus polymorpha</name>
    <dbReference type="NCBI Taxonomy" id="45954"/>
    <lineage>
        <taxon>Eukaryota</taxon>
        <taxon>Metazoa</taxon>
        <taxon>Spiralia</taxon>
        <taxon>Lophotrochozoa</taxon>
        <taxon>Mollusca</taxon>
        <taxon>Bivalvia</taxon>
        <taxon>Autobranchia</taxon>
        <taxon>Heteroconchia</taxon>
        <taxon>Euheterodonta</taxon>
        <taxon>Imparidentia</taxon>
        <taxon>Neoheterodontei</taxon>
        <taxon>Myida</taxon>
        <taxon>Dreissenoidea</taxon>
        <taxon>Dreissenidae</taxon>
        <taxon>Dreissena</taxon>
    </lineage>
</organism>
<dbReference type="PROSITE" id="PS51808">
    <property type="entry name" value="CHCH"/>
    <property type="match status" value="1"/>
</dbReference>
<evidence type="ECO:0000256" key="4">
    <source>
        <dbReference type="ARBA" id="ARBA00038223"/>
    </source>
</evidence>
<evidence type="ECO:0000256" key="3">
    <source>
        <dbReference type="ARBA" id="ARBA00023157"/>
    </source>
</evidence>
<dbReference type="InterPro" id="IPR009069">
    <property type="entry name" value="Cys_alpha_HP_mot_SF"/>
</dbReference>
<dbReference type="OrthoDB" id="268594at2759"/>
<evidence type="ECO:0000259" key="7">
    <source>
        <dbReference type="Pfam" id="PF06747"/>
    </source>
</evidence>
<dbReference type="Pfam" id="PF06747">
    <property type="entry name" value="CHCH"/>
    <property type="match status" value="1"/>
</dbReference>
<dbReference type="GO" id="GO:0005758">
    <property type="term" value="C:mitochondrial intermembrane space"/>
    <property type="evidence" value="ECO:0007669"/>
    <property type="project" value="TreeGrafter"/>
</dbReference>
<dbReference type="InterPro" id="IPR051383">
    <property type="entry name" value="COX19"/>
</dbReference>
<gene>
    <name evidence="8" type="ORF">DPMN_030923</name>
</gene>
<evidence type="ECO:0000313" key="9">
    <source>
        <dbReference type="Proteomes" id="UP000828390"/>
    </source>
</evidence>
<protein>
    <recommendedName>
        <fullName evidence="5">Cytochrome c oxidase assembly protein COX19</fullName>
    </recommendedName>
</protein>
<sequence>MATPAARFTPTPPDKGSFPIDHEGKCKVPMRRYMDCLRRKEYDNNLCRELSKEYLQCRMDNNLMQQEPWQKLGFKDLLTTETGDSR</sequence>
<evidence type="ECO:0000256" key="2">
    <source>
        <dbReference type="ARBA" id="ARBA00022490"/>
    </source>
</evidence>
<feature type="region of interest" description="Disordered" evidence="6">
    <location>
        <begin position="1"/>
        <end position="22"/>
    </location>
</feature>
<dbReference type="GO" id="GO:0033617">
    <property type="term" value="P:mitochondrial respiratory chain complex IV assembly"/>
    <property type="evidence" value="ECO:0007669"/>
    <property type="project" value="TreeGrafter"/>
</dbReference>
<accession>A0A9D4M1B0</accession>
<keyword evidence="9" id="KW-1185">Reference proteome</keyword>
<reference evidence="8" key="2">
    <citation type="submission" date="2020-11" db="EMBL/GenBank/DDBJ databases">
        <authorList>
            <person name="McCartney M.A."/>
            <person name="Auch B."/>
            <person name="Kono T."/>
            <person name="Mallez S."/>
            <person name="Becker A."/>
            <person name="Gohl D.M."/>
            <person name="Silverstein K.A.T."/>
            <person name="Koren S."/>
            <person name="Bechman K.B."/>
            <person name="Herman A."/>
            <person name="Abrahante J.E."/>
            <person name="Garbe J."/>
        </authorList>
    </citation>
    <scope>NUCLEOTIDE SEQUENCE</scope>
    <source>
        <strain evidence="8">Duluth1</strain>
        <tissue evidence="8">Whole animal</tissue>
    </source>
</reference>
<dbReference type="PANTHER" id="PTHR21107">
    <property type="entry name" value="CYTOCHROME C OXIDASE ASSEMBLY PROTEIN COX19"/>
    <property type="match status" value="1"/>
</dbReference>
<feature type="domain" description="CHCH" evidence="7">
    <location>
        <begin position="26"/>
        <end position="59"/>
    </location>
</feature>
<keyword evidence="3" id="KW-1015">Disulfide bond</keyword>
<comment type="caution">
    <text evidence="8">The sequence shown here is derived from an EMBL/GenBank/DDBJ whole genome shotgun (WGS) entry which is preliminary data.</text>
</comment>
<evidence type="ECO:0000256" key="1">
    <source>
        <dbReference type="ARBA" id="ARBA00004496"/>
    </source>
</evidence>
<dbReference type="Proteomes" id="UP000828390">
    <property type="component" value="Unassembled WGS sequence"/>
</dbReference>
<proteinExistence type="inferred from homology"/>
<comment type="similarity">
    <text evidence="4">Belongs to the COX19 family.</text>
</comment>
<evidence type="ECO:0000313" key="8">
    <source>
        <dbReference type="EMBL" id="KAH3867786.1"/>
    </source>
</evidence>
<evidence type="ECO:0000256" key="5">
    <source>
        <dbReference type="ARBA" id="ARBA00039385"/>
    </source>
</evidence>
<keyword evidence="2" id="KW-0963">Cytoplasm</keyword>
<reference evidence="8" key="1">
    <citation type="journal article" date="2019" name="bioRxiv">
        <title>The Genome of the Zebra Mussel, Dreissena polymorpha: A Resource for Invasive Species Research.</title>
        <authorList>
            <person name="McCartney M.A."/>
            <person name="Auch B."/>
            <person name="Kono T."/>
            <person name="Mallez S."/>
            <person name="Zhang Y."/>
            <person name="Obille A."/>
            <person name="Becker A."/>
            <person name="Abrahante J.E."/>
            <person name="Garbe J."/>
            <person name="Badalamenti J.P."/>
            <person name="Herman A."/>
            <person name="Mangelson H."/>
            <person name="Liachko I."/>
            <person name="Sullivan S."/>
            <person name="Sone E.D."/>
            <person name="Koren S."/>
            <person name="Silverstein K.A.T."/>
            <person name="Beckman K.B."/>
            <person name="Gohl D.M."/>
        </authorList>
    </citation>
    <scope>NUCLEOTIDE SEQUENCE</scope>
    <source>
        <strain evidence="8">Duluth1</strain>
        <tissue evidence="8">Whole animal</tissue>
    </source>
</reference>
<dbReference type="EMBL" id="JAIWYP010000002">
    <property type="protein sequence ID" value="KAH3867786.1"/>
    <property type="molecule type" value="Genomic_DNA"/>
</dbReference>
<dbReference type="PANTHER" id="PTHR21107:SF2">
    <property type="entry name" value="CYTOCHROME C OXIDASE ASSEMBLY PROTEIN COX19"/>
    <property type="match status" value="1"/>
</dbReference>
<name>A0A9D4M1B0_DREPO</name>
<dbReference type="SUPFAM" id="SSF47072">
    <property type="entry name" value="Cysteine alpha-hairpin motif"/>
    <property type="match status" value="1"/>
</dbReference>
<evidence type="ECO:0000256" key="6">
    <source>
        <dbReference type="SAM" id="MobiDB-lite"/>
    </source>
</evidence>
<dbReference type="InterPro" id="IPR010625">
    <property type="entry name" value="CHCH"/>
</dbReference>
<comment type="subcellular location">
    <subcellularLocation>
        <location evidence="1">Cytoplasm</location>
    </subcellularLocation>
</comment>
<dbReference type="AlphaFoldDB" id="A0A9D4M1B0"/>